<proteinExistence type="predicted"/>
<gene>
    <name evidence="1" type="ORF">DES35_101879</name>
</gene>
<sequence>MAQSTDFQWWNERHGWDGISPYEKYMHIEPGRMGPNALPVPDLVFFVWDSLNYLKGNVQTYFAPGDFTFSGGWQVYYQADRRVAISAHMVYAEFFKTSESVRDFRVARTFDARGWAVGDLYVETHWLMVRSRRWIPEVILRSGIKTASGNRLEDARFSDTPGYYFDLNFRKVFKKNFIVHQWYSMMGFYAYQTYRVDYKQNDALLYGVGWRFQTRTIGLDTHLRGYAGYFGKYDKPLIFSFSFFRQLESYLLSVRFQRGNHSWPFWSAELGFVYRFF</sequence>
<keyword evidence="2" id="KW-1185">Reference proteome</keyword>
<protein>
    <submittedName>
        <fullName evidence="1">Uncharacterized protein</fullName>
    </submittedName>
</protein>
<comment type="caution">
    <text evidence="1">The sequence shown here is derived from an EMBL/GenBank/DDBJ whole genome shotgun (WGS) entry which is preliminary data.</text>
</comment>
<organism evidence="1 2">
    <name type="scientific">Schleiferia thermophila</name>
    <dbReference type="NCBI Taxonomy" id="884107"/>
    <lineage>
        <taxon>Bacteria</taxon>
        <taxon>Pseudomonadati</taxon>
        <taxon>Bacteroidota</taxon>
        <taxon>Flavobacteriia</taxon>
        <taxon>Flavobacteriales</taxon>
        <taxon>Schleiferiaceae</taxon>
        <taxon>Schleiferia</taxon>
    </lineage>
</organism>
<name>A0A369A8Z0_9FLAO</name>
<reference evidence="1 2" key="1">
    <citation type="submission" date="2018-07" db="EMBL/GenBank/DDBJ databases">
        <title>Genomic Encyclopedia of Type Strains, Phase IV (KMG-IV): sequencing the most valuable type-strain genomes for metagenomic binning, comparative biology and taxonomic classification.</title>
        <authorList>
            <person name="Goeker M."/>
        </authorList>
    </citation>
    <scope>NUCLEOTIDE SEQUENCE [LARGE SCALE GENOMIC DNA]</scope>
    <source>
        <strain evidence="1 2">DSM 21410</strain>
    </source>
</reference>
<dbReference type="AlphaFoldDB" id="A0A369A8Z0"/>
<accession>A0A369A8Z0</accession>
<evidence type="ECO:0000313" key="2">
    <source>
        <dbReference type="Proteomes" id="UP000253517"/>
    </source>
</evidence>
<dbReference type="Proteomes" id="UP000253517">
    <property type="component" value="Unassembled WGS sequence"/>
</dbReference>
<evidence type="ECO:0000313" key="1">
    <source>
        <dbReference type="EMBL" id="RCX05591.1"/>
    </source>
</evidence>
<dbReference type="EMBL" id="QPJS01000001">
    <property type="protein sequence ID" value="RCX05591.1"/>
    <property type="molecule type" value="Genomic_DNA"/>
</dbReference>